<reference evidence="3" key="1">
    <citation type="submission" date="2016-05" db="EMBL/GenBank/DDBJ databases">
        <authorList>
            <person name="Naeem Raeece"/>
        </authorList>
    </citation>
    <scope>NUCLEOTIDE SEQUENCE [LARGE SCALE GENOMIC DNA]</scope>
</reference>
<keyword evidence="1" id="KW-0472">Membrane</keyword>
<dbReference type="Proteomes" id="UP000078560">
    <property type="component" value="Unassembled WGS sequence"/>
</dbReference>
<keyword evidence="1" id="KW-0812">Transmembrane</keyword>
<name>A0A1A8WFE9_PLAOA</name>
<keyword evidence="1" id="KW-1133">Transmembrane helix</keyword>
<proteinExistence type="predicted"/>
<organism evidence="2 3">
    <name type="scientific">Plasmodium ovale curtisi</name>
    <dbReference type="NCBI Taxonomy" id="864141"/>
    <lineage>
        <taxon>Eukaryota</taxon>
        <taxon>Sar</taxon>
        <taxon>Alveolata</taxon>
        <taxon>Apicomplexa</taxon>
        <taxon>Aconoidasida</taxon>
        <taxon>Haemosporida</taxon>
        <taxon>Plasmodiidae</taxon>
        <taxon>Plasmodium</taxon>
        <taxon>Plasmodium (Plasmodium)</taxon>
    </lineage>
</organism>
<evidence type="ECO:0000313" key="2">
    <source>
        <dbReference type="EMBL" id="SBS90790.1"/>
    </source>
</evidence>
<evidence type="ECO:0000256" key="1">
    <source>
        <dbReference type="SAM" id="Phobius"/>
    </source>
</evidence>
<accession>A0A1A8WFE9</accession>
<feature type="transmembrane region" description="Helical" evidence="1">
    <location>
        <begin position="172"/>
        <end position="191"/>
    </location>
</feature>
<dbReference type="EMBL" id="FLQU01000987">
    <property type="protein sequence ID" value="SBS90790.1"/>
    <property type="molecule type" value="Genomic_DNA"/>
</dbReference>
<protein>
    <submittedName>
        <fullName evidence="2">PIR Superfamily Protein</fullName>
    </submittedName>
</protein>
<sequence length="226" mass="26486">MLIICLDDLTSKKYNAELKNGKNVDAIHKKVESTAFSPADSFWVNTLPKYLENYIKRYIDTWSMSNERKQCRALNHILNSIIRRIKKKPTYDKSYNLIEQYNNNSIKDNLVIYVDECTRDSKNSGYYDDIEDMKKINDFTIKNFKYKCQEGTARASSTVDQDEMQQYSDRSFSIIAVTLLSGILSLFFFLYKTTSFGSILNNVIRKKKKFQDSLSNELYHETLEDI</sequence>
<dbReference type="AlphaFoldDB" id="A0A1A8WFE9"/>
<gene>
    <name evidence="2" type="ORF">POVCU2_0063590</name>
</gene>
<evidence type="ECO:0000313" key="3">
    <source>
        <dbReference type="Proteomes" id="UP000078560"/>
    </source>
</evidence>